<evidence type="ECO:0000256" key="2">
    <source>
        <dbReference type="SAM" id="SignalP"/>
    </source>
</evidence>
<keyword evidence="5" id="KW-1185">Reference proteome</keyword>
<accession>T1INY4</accession>
<dbReference type="SUPFAM" id="SSF56601">
    <property type="entry name" value="beta-lactamase/transpeptidase-like"/>
    <property type="match status" value="1"/>
</dbReference>
<dbReference type="Proteomes" id="UP000014500">
    <property type="component" value="Unassembled WGS sequence"/>
</dbReference>
<feature type="compositionally biased region" description="Polar residues" evidence="1">
    <location>
        <begin position="779"/>
        <end position="788"/>
    </location>
</feature>
<dbReference type="PANTHER" id="PTHR46825:SF15">
    <property type="entry name" value="BETA-LACTAMASE-RELATED DOMAIN-CONTAINING PROTEIN"/>
    <property type="match status" value="1"/>
</dbReference>
<dbReference type="InterPro" id="IPR001466">
    <property type="entry name" value="Beta-lactam-related"/>
</dbReference>
<reference evidence="4" key="2">
    <citation type="submission" date="2015-02" db="UniProtKB">
        <authorList>
            <consortium name="EnsemblMetazoa"/>
        </authorList>
    </citation>
    <scope>IDENTIFICATION</scope>
</reference>
<dbReference type="InterPro" id="IPR012338">
    <property type="entry name" value="Beta-lactam/transpept-like"/>
</dbReference>
<dbReference type="InterPro" id="IPR050491">
    <property type="entry name" value="AmpC-like"/>
</dbReference>
<evidence type="ECO:0000313" key="5">
    <source>
        <dbReference type="Proteomes" id="UP000014500"/>
    </source>
</evidence>
<feature type="signal peptide" evidence="2">
    <location>
        <begin position="1"/>
        <end position="23"/>
    </location>
</feature>
<feature type="region of interest" description="Disordered" evidence="1">
    <location>
        <begin position="563"/>
        <end position="683"/>
    </location>
</feature>
<evidence type="ECO:0000259" key="3">
    <source>
        <dbReference type="Pfam" id="PF00144"/>
    </source>
</evidence>
<dbReference type="Pfam" id="PF00144">
    <property type="entry name" value="Beta-lactamase"/>
    <property type="match status" value="1"/>
</dbReference>
<reference evidence="5" key="1">
    <citation type="submission" date="2011-05" db="EMBL/GenBank/DDBJ databases">
        <authorList>
            <person name="Richards S.R."/>
            <person name="Qu J."/>
            <person name="Jiang H."/>
            <person name="Jhangiani S.N."/>
            <person name="Agravi P."/>
            <person name="Goodspeed R."/>
            <person name="Gross S."/>
            <person name="Mandapat C."/>
            <person name="Jackson L."/>
            <person name="Mathew T."/>
            <person name="Pu L."/>
            <person name="Thornton R."/>
            <person name="Saada N."/>
            <person name="Wilczek-Boney K.B."/>
            <person name="Lee S."/>
            <person name="Kovar C."/>
            <person name="Wu Y."/>
            <person name="Scherer S.E."/>
            <person name="Worley K.C."/>
            <person name="Muzny D.M."/>
            <person name="Gibbs R."/>
        </authorList>
    </citation>
    <scope>NUCLEOTIDE SEQUENCE</scope>
    <source>
        <strain evidence="5">Brora</strain>
    </source>
</reference>
<dbReference type="eggNOG" id="ENOG502S0EY">
    <property type="taxonomic scope" value="Eukaryota"/>
</dbReference>
<sequence>MSAMKCLFIVFCVLVTLVELGSCVSLASLAGQVDALAAHMIRCRRLPGLTVAVVRAAPEGGRQVLTRSYGLADVATNRTVDVNTRFCLAGITQCFTAATLTQLLHENNSFSLDSTIQSMLGGWFQLSDASRTRRVTVRDILSHRVGLAPYFGGVVLGYNFTRIELIRRLRHIPVTAPFRHSFVPNPLLYVLAGHLVQNLNDTFWENVIMRRLFKPLHMTGSTFADRVPNWAANFALPHVLRDGQLMPISSKITGNILRPVGPSNSICSTAPDMAEWMLMLLRNGTSHGDPVLNPRVIDEMFSAQNTHLPGTSKHVKGSLPVNITTDAYNLGWFSGTYRGHKRVFQNGFANYFGSFVTLFPEEGLGIFTAANGPSLTGMDNAFRALHYSISDLAMGESAWLNESTVCSYPKPWIMAQKKAVTTTINETKTTKTSFVIKNVTSTTTPGSNIQENESNSINNTNEDGKIDKLDINQPKTNAIFTPDDTTSSHSTTTQVPAINSTDYDLFLSSTIPLELKKVTIEDTTKVKINAEKTSLRPKINFEPEELRNETIGNDVTAQSRLRTFHTVSSERPRPTTGLPTANKSSERPNKNAPLGKPLNLNKTDYNNSNINKKDNNNCYTNKKDYNNSHTNKKDYDNSYTNKKDYNNSYTNKKDYNNSYTNKKDYNNSYTNKKDYNNSYTNKKPTTIAITTPDAKSSPTSPITQRIFGTSLLVEDFDDEIESNFDGIFGLRLPTDYGIDDEMISKPDPLTTTTKPTKIAKILPTKLPIHKQNKLISRRPINQPSTSSFGLFESTKTKHQKTKTIPDNERDNTIGRIQQSESILILSTTPHPRIPPSWLRRNQSQRNSLAPQISALDELVMKYITSTTPQSKQTNDFDAFILTDPFDITKIKSSTASPKMDPTVMPAYFTDVSASPKTSMDYLLEHITQPSKVTTILTSGQFPVMEKVNNFKNVQVVGGNNVGFHLPQSFWSTRYTMPTTPTLKTPKRQRLLFSSKRRLSGQHRQSRRSTNNYRPVTEPSLIEDDITETLVKFGIRLARRLKRQEKLPVLTSGTLQMEYGFYGKAHLLPYVQSNTFLLRFFSAVWYVSESDDSRRLPRSVFLVHFKGSGADGKPERFVVPFFDPRLPPIFVRVKSSDK</sequence>
<dbReference type="EnsemblMetazoa" id="SMAR002723-RA">
    <property type="protein sequence ID" value="SMAR002723-PA"/>
    <property type="gene ID" value="SMAR002723"/>
</dbReference>
<feature type="compositionally biased region" description="Basic residues" evidence="1">
    <location>
        <begin position="993"/>
        <end position="1006"/>
    </location>
</feature>
<protein>
    <recommendedName>
        <fullName evidence="3">Beta-lactamase-related domain-containing protein</fullName>
    </recommendedName>
</protein>
<keyword evidence="2" id="KW-0732">Signal</keyword>
<dbReference type="HOGENOM" id="CLU_278292_0_0_1"/>
<evidence type="ECO:0000256" key="1">
    <source>
        <dbReference type="SAM" id="MobiDB-lite"/>
    </source>
</evidence>
<dbReference type="EMBL" id="JH431229">
    <property type="status" value="NOT_ANNOTATED_CDS"/>
    <property type="molecule type" value="Genomic_DNA"/>
</dbReference>
<dbReference type="Gene3D" id="3.40.710.10">
    <property type="entry name" value="DD-peptidase/beta-lactamase superfamily"/>
    <property type="match status" value="1"/>
</dbReference>
<feature type="region of interest" description="Disordered" evidence="1">
    <location>
        <begin position="993"/>
        <end position="1015"/>
    </location>
</feature>
<dbReference type="PANTHER" id="PTHR46825">
    <property type="entry name" value="D-ALANYL-D-ALANINE-CARBOXYPEPTIDASE/ENDOPEPTIDASE AMPH"/>
    <property type="match status" value="1"/>
</dbReference>
<evidence type="ECO:0000313" key="4">
    <source>
        <dbReference type="EnsemblMetazoa" id="SMAR002723-PA"/>
    </source>
</evidence>
<feature type="region of interest" description="Disordered" evidence="1">
    <location>
        <begin position="779"/>
        <end position="809"/>
    </location>
</feature>
<dbReference type="AlphaFoldDB" id="T1INY4"/>
<proteinExistence type="predicted"/>
<dbReference type="STRING" id="126957.T1INY4"/>
<feature type="domain" description="Beta-lactamase-related" evidence="3">
    <location>
        <begin position="34"/>
        <end position="375"/>
    </location>
</feature>
<name>T1INY4_STRMM</name>
<organism evidence="4 5">
    <name type="scientific">Strigamia maritima</name>
    <name type="common">European centipede</name>
    <name type="synonym">Geophilus maritimus</name>
    <dbReference type="NCBI Taxonomy" id="126957"/>
    <lineage>
        <taxon>Eukaryota</taxon>
        <taxon>Metazoa</taxon>
        <taxon>Ecdysozoa</taxon>
        <taxon>Arthropoda</taxon>
        <taxon>Myriapoda</taxon>
        <taxon>Chilopoda</taxon>
        <taxon>Pleurostigmophora</taxon>
        <taxon>Geophilomorpha</taxon>
        <taxon>Linotaeniidae</taxon>
        <taxon>Strigamia</taxon>
    </lineage>
</organism>
<feature type="compositionally biased region" description="Basic and acidic residues" evidence="1">
    <location>
        <begin position="611"/>
        <end position="675"/>
    </location>
</feature>
<feature type="chain" id="PRO_5004589826" description="Beta-lactamase-related domain-containing protein" evidence="2">
    <location>
        <begin position="24"/>
        <end position="1137"/>
    </location>
</feature>